<organism evidence="3 4">
    <name type="scientific">Melittangium boletus DSM 14713</name>
    <dbReference type="NCBI Taxonomy" id="1294270"/>
    <lineage>
        <taxon>Bacteria</taxon>
        <taxon>Pseudomonadati</taxon>
        <taxon>Myxococcota</taxon>
        <taxon>Myxococcia</taxon>
        <taxon>Myxococcales</taxon>
        <taxon>Cystobacterineae</taxon>
        <taxon>Archangiaceae</taxon>
        <taxon>Melittangium</taxon>
    </lineage>
</organism>
<protein>
    <submittedName>
        <fullName evidence="3">Uncharacterized protein</fullName>
    </submittedName>
</protein>
<dbReference type="InterPro" id="IPR037293">
    <property type="entry name" value="Gal_Oxidase_central_sf"/>
</dbReference>
<evidence type="ECO:0000256" key="2">
    <source>
        <dbReference type="ARBA" id="ARBA00022691"/>
    </source>
</evidence>
<proteinExistence type="inferred from homology"/>
<dbReference type="Proteomes" id="UP000217289">
    <property type="component" value="Chromosome"/>
</dbReference>
<dbReference type="PANTHER" id="PTHR46529">
    <property type="entry name" value="TRNA WYBUTOSINE-SYNTHESIZING PROTEIN 4"/>
    <property type="match status" value="1"/>
</dbReference>
<evidence type="ECO:0000313" key="4">
    <source>
        <dbReference type="Proteomes" id="UP000217289"/>
    </source>
</evidence>
<evidence type="ECO:0000256" key="1">
    <source>
        <dbReference type="ARBA" id="ARBA00010703"/>
    </source>
</evidence>
<dbReference type="GO" id="GO:0031591">
    <property type="term" value="P:wybutosine biosynthetic process"/>
    <property type="evidence" value="ECO:0007669"/>
    <property type="project" value="TreeGrafter"/>
</dbReference>
<gene>
    <name evidence="3" type="ORF">MEBOL_005707</name>
</gene>
<dbReference type="EMBL" id="CP022163">
    <property type="protein sequence ID" value="ATB32231.1"/>
    <property type="molecule type" value="Genomic_DNA"/>
</dbReference>
<keyword evidence="4" id="KW-1185">Reference proteome</keyword>
<sequence length="505" mass="51864">MGRGGRPGWKALAVTMGGWLLGGCGEQVSPSVRLSTRVCSGTPVLEGVRYLRWRVTGVGLEPVERFTPVEEGVRGAPAVASGKGRVLEVRGYTDLPVSGGRVVAVGRSHASDWSATPEGSTVDVALRRVGEYTRPSLDGDACLELAEARAGHTATLLEDGRVLLAGGFQLDSEGRPSSLASVEVFHPSRGSLERLPDLSAARAFHTATRLPDGQVMLVGGEVWTAGEAVPLKVAQVLDVAAARSTSVEWAHARGRHAAAVDASGRVLVVGGVGEGGRVVTEAEGYDSTTGRVFSVATPVARVGMGAQALGDGQRIAVVGGSDGVTLQPDVLVFAYQEDSFVPVSGGGVLREPRRDAALVPFGSGERLLYVGGHASPGEALTDTLLASSEMVLSEGALNAGAAPQVFARSGPCAVALPDGRVMTLGGRGFGSGGLVSDPHAELLFPGKDGSGAGVLGMKNLERPRYEHTCTVLEDGAVLVAGGVEDDGGERATLGDLFVYTPPPLD</sequence>
<dbReference type="KEGG" id="mbd:MEBOL_005707"/>
<comment type="similarity">
    <text evidence="1">Belongs to the methyltransferase superfamily. LCMT family.</text>
</comment>
<dbReference type="AlphaFoldDB" id="A0A250IM23"/>
<dbReference type="SUPFAM" id="SSF117281">
    <property type="entry name" value="Kelch motif"/>
    <property type="match status" value="2"/>
</dbReference>
<evidence type="ECO:0000313" key="3">
    <source>
        <dbReference type="EMBL" id="ATB32231.1"/>
    </source>
</evidence>
<keyword evidence="2" id="KW-0949">S-adenosyl-L-methionine</keyword>
<dbReference type="InterPro" id="IPR015915">
    <property type="entry name" value="Kelch-typ_b-propeller"/>
</dbReference>
<dbReference type="GO" id="GO:0008175">
    <property type="term" value="F:tRNA methyltransferase activity"/>
    <property type="evidence" value="ECO:0007669"/>
    <property type="project" value="TreeGrafter"/>
</dbReference>
<dbReference type="GO" id="GO:0030488">
    <property type="term" value="P:tRNA methylation"/>
    <property type="evidence" value="ECO:0007669"/>
    <property type="project" value="TreeGrafter"/>
</dbReference>
<accession>A0A250IM23</accession>
<dbReference type="PROSITE" id="PS51257">
    <property type="entry name" value="PROKAR_LIPOPROTEIN"/>
    <property type="match status" value="1"/>
</dbReference>
<dbReference type="PANTHER" id="PTHR46529:SF1">
    <property type="entry name" value="TRNA WYBUTOSINE-SYNTHESIZING PROTEIN 4"/>
    <property type="match status" value="1"/>
</dbReference>
<name>A0A250IM23_9BACT</name>
<dbReference type="Gene3D" id="2.130.10.80">
    <property type="entry name" value="Galactose oxidase/kelch, beta-propeller"/>
    <property type="match status" value="2"/>
</dbReference>
<reference evidence="3 4" key="1">
    <citation type="submission" date="2017-06" db="EMBL/GenBank/DDBJ databases">
        <authorList>
            <person name="Kim H.J."/>
            <person name="Triplett B.A."/>
        </authorList>
    </citation>
    <scope>NUCLEOTIDE SEQUENCE [LARGE SCALE GENOMIC DNA]</scope>
    <source>
        <strain evidence="3 4">DSM 14713</strain>
    </source>
</reference>